<dbReference type="GO" id="GO:0047938">
    <property type="term" value="F:glucose-6-phosphate 1-epimerase activity"/>
    <property type="evidence" value="ECO:0007669"/>
    <property type="project" value="UniProtKB-UniRule"/>
</dbReference>
<sequence>MYTHMSKQYSSVSMSSREQLPTLKITNGHCTAEIALFGAHLLSFVPNADATERLWLSETAVFNKSKPIRGGIPICWPWFADIYPDKDASDNTKLPAHGFVRTQDWQVIEIAESTDATTITLSPNQLGLYGFSEKLLASVEFTFSKKCSIRLITKNTSKQALTITAALHSYFNVTNIHQTKIIGVAGKYIDKTNASAAFEQLLPYLISSETDRIHLQDENNHFDFIHLICPDKKISIEQHGHDSVVIWNPWQKKSKTMADMQDNSYIDMLCIEASITQGTILAAQQQHELVQIIG</sequence>
<dbReference type="InterPro" id="IPR008183">
    <property type="entry name" value="Aldose_1/G6P_1-epimerase"/>
</dbReference>
<evidence type="ECO:0000256" key="1">
    <source>
        <dbReference type="ARBA" id="ARBA00001096"/>
    </source>
</evidence>
<dbReference type="CDD" id="cd09020">
    <property type="entry name" value="D-hex-6-P-epi_like"/>
    <property type="match status" value="1"/>
</dbReference>
<evidence type="ECO:0000256" key="3">
    <source>
        <dbReference type="ARBA" id="ARBA00023235"/>
    </source>
</evidence>
<feature type="active site" evidence="5">
    <location>
        <position position="168"/>
    </location>
</feature>
<dbReference type="Gene3D" id="2.70.98.10">
    <property type="match status" value="1"/>
</dbReference>
<keyword evidence="3 4" id="KW-0413">Isomerase</keyword>
<evidence type="ECO:0000256" key="2">
    <source>
        <dbReference type="ARBA" id="ARBA00005866"/>
    </source>
</evidence>
<organism evidence="6 7">
    <name type="scientific">Brumicola pallidula DSM 14239 = ACAM 615</name>
    <dbReference type="NCBI Taxonomy" id="1121922"/>
    <lineage>
        <taxon>Bacteria</taxon>
        <taxon>Pseudomonadati</taxon>
        <taxon>Pseudomonadota</taxon>
        <taxon>Gammaproteobacteria</taxon>
        <taxon>Alteromonadales</taxon>
        <taxon>Alteromonadaceae</taxon>
        <taxon>Brumicola</taxon>
    </lineage>
</organism>
<dbReference type="GO" id="GO:0030246">
    <property type="term" value="F:carbohydrate binding"/>
    <property type="evidence" value="ECO:0007669"/>
    <property type="project" value="UniProtKB-UniRule"/>
</dbReference>
<evidence type="ECO:0000313" key="6">
    <source>
        <dbReference type="EMBL" id="GAC28304.1"/>
    </source>
</evidence>
<dbReference type="GO" id="GO:0005975">
    <property type="term" value="P:carbohydrate metabolic process"/>
    <property type="evidence" value="ECO:0007669"/>
    <property type="project" value="InterPro"/>
</dbReference>
<dbReference type="InterPro" id="IPR011013">
    <property type="entry name" value="Gal_mutarotase_sf_dom"/>
</dbReference>
<dbReference type="PANTHER" id="PTHR11122">
    <property type="entry name" value="APOSPORY-ASSOCIATED PROTEIN C-RELATED"/>
    <property type="match status" value="1"/>
</dbReference>
<reference evidence="7" key="1">
    <citation type="journal article" date="2014" name="Environ. Microbiol.">
        <title>Comparative genomics of the marine bacterial genus Glaciecola reveals the high degree of genomic diversity and genomic characteristic for cold adaptation.</title>
        <authorList>
            <person name="Qin Q.L."/>
            <person name="Xie B.B."/>
            <person name="Yu Y."/>
            <person name="Shu Y.L."/>
            <person name="Rong J.C."/>
            <person name="Zhang Y.J."/>
            <person name="Zhao D.L."/>
            <person name="Chen X.L."/>
            <person name="Zhang X.Y."/>
            <person name="Chen B."/>
            <person name="Zhou B.C."/>
            <person name="Zhang Y.Z."/>
        </authorList>
    </citation>
    <scope>NUCLEOTIDE SEQUENCE [LARGE SCALE GENOMIC DNA]</scope>
    <source>
        <strain evidence="7">ACAM 615</strain>
    </source>
</reference>
<comment type="caution">
    <text evidence="6">The sequence shown here is derived from an EMBL/GenBank/DDBJ whole genome shotgun (WGS) entry which is preliminary data.</text>
</comment>
<dbReference type="PANTHER" id="PTHR11122:SF13">
    <property type="entry name" value="GLUCOSE-6-PHOSPHATE 1-EPIMERASE"/>
    <property type="match status" value="1"/>
</dbReference>
<protein>
    <recommendedName>
        <fullName evidence="4">Putative glucose-6-phosphate 1-epimerase</fullName>
        <ecNumber evidence="4">5.1.3.15</ecNumber>
    </recommendedName>
</protein>
<dbReference type="AlphaFoldDB" id="K6Y6C4"/>
<evidence type="ECO:0000256" key="4">
    <source>
        <dbReference type="PIRNR" id="PIRNR016020"/>
    </source>
</evidence>
<dbReference type="STRING" id="1121922.GCA_000428905_00739"/>
<dbReference type="EMBL" id="BAEQ01000023">
    <property type="protein sequence ID" value="GAC28304.1"/>
    <property type="molecule type" value="Genomic_DNA"/>
</dbReference>
<dbReference type="PIRSF" id="PIRSF016020">
    <property type="entry name" value="PHexose_mutarotase"/>
    <property type="match status" value="1"/>
</dbReference>
<accession>K6Y6C4</accession>
<keyword evidence="7" id="KW-1185">Reference proteome</keyword>
<comment type="catalytic activity">
    <reaction evidence="1">
        <text>alpha-D-glucose 6-phosphate = beta-D-glucose 6-phosphate</text>
        <dbReference type="Rhea" id="RHEA:16249"/>
        <dbReference type="ChEBI" id="CHEBI:58225"/>
        <dbReference type="ChEBI" id="CHEBI:58247"/>
        <dbReference type="EC" id="5.1.3.15"/>
    </reaction>
</comment>
<proteinExistence type="inferred from homology"/>
<gene>
    <name evidence="6" type="ORF">GPAL_1432</name>
</gene>
<evidence type="ECO:0000256" key="5">
    <source>
        <dbReference type="PIRSR" id="PIRSR016020-1"/>
    </source>
</evidence>
<feature type="active site" evidence="5">
    <location>
        <position position="272"/>
    </location>
</feature>
<dbReference type="OrthoDB" id="9790727at2"/>
<comment type="similarity">
    <text evidence="2 4">Belongs to the glucose-6-phosphate 1-epimerase family.</text>
</comment>
<evidence type="ECO:0000313" key="7">
    <source>
        <dbReference type="Proteomes" id="UP000006251"/>
    </source>
</evidence>
<dbReference type="SUPFAM" id="SSF74650">
    <property type="entry name" value="Galactose mutarotase-like"/>
    <property type="match status" value="1"/>
</dbReference>
<dbReference type="InterPro" id="IPR025532">
    <property type="entry name" value="G6P_1-epimerase"/>
</dbReference>
<dbReference type="InterPro" id="IPR014718">
    <property type="entry name" value="GH-type_carb-bd"/>
</dbReference>
<name>K6Y6C4_9ALTE</name>
<dbReference type="Pfam" id="PF01263">
    <property type="entry name" value="Aldose_epim"/>
    <property type="match status" value="1"/>
</dbReference>
<dbReference type="Proteomes" id="UP000006251">
    <property type="component" value="Unassembled WGS sequence"/>
</dbReference>
<dbReference type="EC" id="5.1.3.15" evidence="4"/>